<dbReference type="InterPro" id="IPR044965">
    <property type="entry name" value="Glyco_hydro_17_plant"/>
</dbReference>
<evidence type="ECO:0000313" key="7">
    <source>
        <dbReference type="Proteomes" id="UP000325577"/>
    </source>
</evidence>
<dbReference type="GO" id="GO:0004553">
    <property type="term" value="F:hydrolase activity, hydrolyzing O-glycosyl compounds"/>
    <property type="evidence" value="ECO:0007669"/>
    <property type="project" value="InterPro"/>
</dbReference>
<organism evidence="6 7">
    <name type="scientific">Nyssa sinensis</name>
    <dbReference type="NCBI Taxonomy" id="561372"/>
    <lineage>
        <taxon>Eukaryota</taxon>
        <taxon>Viridiplantae</taxon>
        <taxon>Streptophyta</taxon>
        <taxon>Embryophyta</taxon>
        <taxon>Tracheophyta</taxon>
        <taxon>Spermatophyta</taxon>
        <taxon>Magnoliopsida</taxon>
        <taxon>eudicotyledons</taxon>
        <taxon>Gunneridae</taxon>
        <taxon>Pentapetalae</taxon>
        <taxon>asterids</taxon>
        <taxon>Cornales</taxon>
        <taxon>Nyssaceae</taxon>
        <taxon>Nyssa</taxon>
    </lineage>
</organism>
<evidence type="ECO:0000256" key="5">
    <source>
        <dbReference type="RuleBase" id="RU004336"/>
    </source>
</evidence>
<dbReference type="AlphaFoldDB" id="A0A5J5ACP7"/>
<dbReference type="EMBL" id="CM018045">
    <property type="protein sequence ID" value="KAA8528064.1"/>
    <property type="molecule type" value="Genomic_DNA"/>
</dbReference>
<gene>
    <name evidence="6" type="ORF">F0562_035067</name>
</gene>
<dbReference type="InterPro" id="IPR000490">
    <property type="entry name" value="Glyco_hydro_17"/>
</dbReference>
<evidence type="ECO:0000256" key="2">
    <source>
        <dbReference type="ARBA" id="ARBA00022801"/>
    </source>
</evidence>
<dbReference type="InterPro" id="IPR017853">
    <property type="entry name" value="GH"/>
</dbReference>
<evidence type="ECO:0000256" key="3">
    <source>
        <dbReference type="ARBA" id="ARBA00023295"/>
    </source>
</evidence>
<reference evidence="6 7" key="1">
    <citation type="submission" date="2019-09" db="EMBL/GenBank/DDBJ databases">
        <title>A chromosome-level genome assembly of the Chinese tupelo Nyssa sinensis.</title>
        <authorList>
            <person name="Yang X."/>
            <person name="Kang M."/>
            <person name="Yang Y."/>
            <person name="Xiong H."/>
            <person name="Wang M."/>
            <person name="Zhang Z."/>
            <person name="Wang Z."/>
            <person name="Wu H."/>
            <person name="Ma T."/>
            <person name="Liu J."/>
            <person name="Xi Z."/>
        </authorList>
    </citation>
    <scope>NUCLEOTIDE SEQUENCE [LARGE SCALE GENOMIC DNA]</scope>
    <source>
        <strain evidence="6">J267</strain>
        <tissue evidence="6">Leaf</tissue>
    </source>
</reference>
<dbReference type="PROSITE" id="PS00587">
    <property type="entry name" value="GLYCOSYL_HYDROL_F17"/>
    <property type="match status" value="1"/>
</dbReference>
<keyword evidence="3 5" id="KW-0326">Glycosidase</keyword>
<dbReference type="Proteomes" id="UP000325577">
    <property type="component" value="Linkage Group LG21"/>
</dbReference>
<name>A0A5J5ACP7_9ASTE</name>
<evidence type="ECO:0000313" key="6">
    <source>
        <dbReference type="EMBL" id="KAA8528064.1"/>
    </source>
</evidence>
<evidence type="ECO:0000256" key="1">
    <source>
        <dbReference type="ARBA" id="ARBA00008773"/>
    </source>
</evidence>
<dbReference type="SUPFAM" id="SSF51445">
    <property type="entry name" value="(Trans)glycosidases"/>
    <property type="match status" value="1"/>
</dbReference>
<keyword evidence="2 5" id="KW-0378">Hydrolase</keyword>
<dbReference type="PANTHER" id="PTHR32227">
    <property type="entry name" value="GLUCAN ENDO-1,3-BETA-GLUCOSIDASE BG1-RELATED-RELATED"/>
    <property type="match status" value="1"/>
</dbReference>
<dbReference type="Pfam" id="PF00332">
    <property type="entry name" value="Glyco_hydro_17"/>
    <property type="match status" value="1"/>
</dbReference>
<dbReference type="GO" id="GO:0005975">
    <property type="term" value="P:carbohydrate metabolic process"/>
    <property type="evidence" value="ECO:0007669"/>
    <property type="project" value="InterPro"/>
</dbReference>
<sequence length="319" mass="35734">MGSEYIGVCYGLDGTDLPTPQDVIDLCNSNNIRKMRIYKPNEDVMKPLGDSGIVLILGVPNEEIEALAKKSSDARKWVQDNVQKYIRNVNFSYIAVGNRVLPSDQAFQSVFPAMKNINDAIISLGLENRVKVSTAIDTRILGELKLPSQATFRDDAINYMEQIIKFLVETGAPLLANVHPYFARVNPSNKFSLDFALFTAKSPDFIYDGCLTYTNLFDFMLDGIYCAVEKLASRRLEIVVSETGWPSTGGPDANISNAKTYNTKLIRHVQSGTPRRPKTIETYLFAMFDENQAPNAIDKNFGLFFTDKRPKYPGIFPLN</sequence>
<dbReference type="OrthoDB" id="941679at2759"/>
<evidence type="ECO:0008006" key="8">
    <source>
        <dbReference type="Google" id="ProtNLM"/>
    </source>
</evidence>
<comment type="similarity">
    <text evidence="1 4">Belongs to the glycosyl hydrolase 17 family.</text>
</comment>
<keyword evidence="7" id="KW-1185">Reference proteome</keyword>
<evidence type="ECO:0000256" key="4">
    <source>
        <dbReference type="RuleBase" id="RU004335"/>
    </source>
</evidence>
<accession>A0A5J5ACP7</accession>
<protein>
    <recommendedName>
        <fullName evidence="8">Glucan endo-1,3-beta-D-glucosidase</fullName>
    </recommendedName>
</protein>
<dbReference type="FunFam" id="3.20.20.80:FF:000010">
    <property type="entry name" value="glucan endo-1,3-beta-glucosidase, basic"/>
    <property type="match status" value="1"/>
</dbReference>
<proteinExistence type="inferred from homology"/>
<dbReference type="Gene3D" id="3.20.20.80">
    <property type="entry name" value="Glycosidases"/>
    <property type="match status" value="1"/>
</dbReference>